<dbReference type="Proteomes" id="UP001529423">
    <property type="component" value="Unassembled WGS sequence"/>
</dbReference>
<dbReference type="Pfam" id="PF10531">
    <property type="entry name" value="SLBB"/>
    <property type="match status" value="1"/>
</dbReference>
<name>A0ABT7VLZ6_9LACO</name>
<evidence type="ECO:0000259" key="2">
    <source>
        <dbReference type="SMART" id="SM00278"/>
    </source>
</evidence>
<feature type="compositionally biased region" description="Polar residues" evidence="1">
    <location>
        <begin position="133"/>
        <end position="144"/>
    </location>
</feature>
<gene>
    <name evidence="3" type="ORF">QUW46_04110</name>
</gene>
<evidence type="ECO:0000313" key="3">
    <source>
        <dbReference type="EMBL" id="MDM8333760.1"/>
    </source>
</evidence>
<dbReference type="InterPro" id="IPR051675">
    <property type="entry name" value="Endo/Exo/Phosphatase_dom_1"/>
</dbReference>
<reference evidence="3" key="2">
    <citation type="submission" date="2023-06" db="EMBL/GenBank/DDBJ databases">
        <authorList>
            <person name="Zeman M."/>
            <person name="Kubasova T."/>
            <person name="Jahodarova E."/>
            <person name="Nykrynova M."/>
            <person name="Rychlik I."/>
        </authorList>
    </citation>
    <scope>NUCLEOTIDE SEQUENCE</scope>
    <source>
        <strain evidence="3">105_WCHN</strain>
    </source>
</reference>
<accession>A0ABT7VLZ6</accession>
<evidence type="ECO:0000256" key="1">
    <source>
        <dbReference type="SAM" id="MobiDB-lite"/>
    </source>
</evidence>
<dbReference type="InterPro" id="IPR003583">
    <property type="entry name" value="Hlx-hairpin-Hlx_DNA-bd_motif"/>
</dbReference>
<dbReference type="NCBIfam" id="TIGR00426">
    <property type="entry name" value="competence protein ComEA helix-hairpin-helix repeat region"/>
    <property type="match status" value="1"/>
</dbReference>
<proteinExistence type="predicted"/>
<feature type="region of interest" description="Disordered" evidence="1">
    <location>
        <begin position="133"/>
        <end position="152"/>
    </location>
</feature>
<dbReference type="EMBL" id="JAUDEO010000017">
    <property type="protein sequence ID" value="MDM8333760.1"/>
    <property type="molecule type" value="Genomic_DNA"/>
</dbReference>
<protein>
    <submittedName>
        <fullName evidence="3">Helix-hairpin-helix domain-containing protein</fullName>
    </submittedName>
</protein>
<dbReference type="Pfam" id="PF12836">
    <property type="entry name" value="HHH_3"/>
    <property type="match status" value="1"/>
</dbReference>
<sequence>MEKLRELWTMYRTPIIIGLVVLVGLVVVIGQRAINKQSPVEQSPLAMDATSSSVGSVVTTGNHQPQRVCVDVKGAVKHPGIYYFKRGARVAEALKAAGGQLPNAEMKAVNLAKELTDQQVVYVPVVGEQVSSEEGQPIASSNANDGGKAPVNINTASKDQLCQITGIGDKKADLIIAYRQEHGQFKTVDELTQVSGFGEKTVAKIKDEVAV</sequence>
<dbReference type="SMART" id="SM00278">
    <property type="entry name" value="HhH1"/>
    <property type="match status" value="2"/>
</dbReference>
<keyword evidence="4" id="KW-1185">Reference proteome</keyword>
<comment type="caution">
    <text evidence="3">The sequence shown here is derived from an EMBL/GenBank/DDBJ whole genome shotgun (WGS) entry which is preliminary data.</text>
</comment>
<dbReference type="PANTHER" id="PTHR21180">
    <property type="entry name" value="ENDONUCLEASE/EXONUCLEASE/PHOSPHATASE FAMILY DOMAIN-CONTAINING PROTEIN 1"/>
    <property type="match status" value="1"/>
</dbReference>
<feature type="domain" description="Helix-hairpin-helix DNA-binding motif class 1" evidence="2">
    <location>
        <begin position="189"/>
        <end position="208"/>
    </location>
</feature>
<dbReference type="InterPro" id="IPR004509">
    <property type="entry name" value="Competence_ComEA_HhH"/>
</dbReference>
<dbReference type="RefSeq" id="WP_289559808.1">
    <property type="nucleotide sequence ID" value="NZ_JAUDEO010000017.1"/>
</dbReference>
<feature type="domain" description="Helix-hairpin-helix DNA-binding motif class 1" evidence="2">
    <location>
        <begin position="159"/>
        <end position="178"/>
    </location>
</feature>
<dbReference type="PANTHER" id="PTHR21180:SF32">
    <property type="entry name" value="ENDONUCLEASE_EXONUCLEASE_PHOSPHATASE FAMILY DOMAIN-CONTAINING PROTEIN 1"/>
    <property type="match status" value="1"/>
</dbReference>
<organism evidence="3 4">
    <name type="scientific">Limosilactobacillus panis</name>
    <dbReference type="NCBI Taxonomy" id="47493"/>
    <lineage>
        <taxon>Bacteria</taxon>
        <taxon>Bacillati</taxon>
        <taxon>Bacillota</taxon>
        <taxon>Bacilli</taxon>
        <taxon>Lactobacillales</taxon>
        <taxon>Lactobacillaceae</taxon>
        <taxon>Limosilactobacillus</taxon>
    </lineage>
</organism>
<dbReference type="InterPro" id="IPR019554">
    <property type="entry name" value="Soluble_ligand-bd"/>
</dbReference>
<reference evidence="3" key="1">
    <citation type="submission" date="2023-06" db="EMBL/GenBank/DDBJ databases">
        <title>Identification and characterization of horizontal gene transfer across gut microbiota members of farm animals based on homology search.</title>
        <authorList>
            <person name="Schwarzerova J."/>
            <person name="Nykrynova M."/>
            <person name="Jureckova K."/>
            <person name="Cejkova D."/>
            <person name="Rychlik I."/>
        </authorList>
    </citation>
    <scope>NUCLEOTIDE SEQUENCE</scope>
    <source>
        <strain evidence="3">105_WCHN</strain>
    </source>
</reference>
<evidence type="ECO:0000313" key="4">
    <source>
        <dbReference type="Proteomes" id="UP001529423"/>
    </source>
</evidence>